<feature type="signal peptide" evidence="1">
    <location>
        <begin position="1"/>
        <end position="20"/>
    </location>
</feature>
<dbReference type="AlphaFoldDB" id="A0A0U1M9Y1"/>
<sequence length="99" mass="10944">MKLAPLVAVCLTMAAHAIMAIPVPGQEWTNSSVVSARAEAATTTRPICVGLFDECPAGTTKKWSLWNCRIWDVITDHHWKGKTYHCEGFPTDPNGYLEK</sequence>
<dbReference type="EMBL" id="CVMT01000010">
    <property type="protein sequence ID" value="CRG91851.1"/>
    <property type="molecule type" value="Genomic_DNA"/>
</dbReference>
<evidence type="ECO:0000313" key="3">
    <source>
        <dbReference type="Proteomes" id="UP000054383"/>
    </source>
</evidence>
<protein>
    <submittedName>
        <fullName evidence="2">Uncharacterized protein</fullName>
    </submittedName>
</protein>
<keyword evidence="3" id="KW-1185">Reference proteome</keyword>
<feature type="chain" id="PRO_5006711722" evidence="1">
    <location>
        <begin position="21"/>
        <end position="99"/>
    </location>
</feature>
<gene>
    <name evidence="2" type="ORF">PISL3812_08905</name>
</gene>
<dbReference type="Proteomes" id="UP000054383">
    <property type="component" value="Unassembled WGS sequence"/>
</dbReference>
<reference evidence="2 3" key="1">
    <citation type="submission" date="2015-04" db="EMBL/GenBank/DDBJ databases">
        <authorList>
            <person name="Syromyatnikov M.Y."/>
            <person name="Popov V.N."/>
        </authorList>
    </citation>
    <scope>NUCLEOTIDE SEQUENCE [LARGE SCALE GENOMIC DNA]</scope>
    <source>
        <strain evidence="2">WF-38-12</strain>
    </source>
</reference>
<name>A0A0U1M9Y1_TALIS</name>
<accession>A0A0U1M9Y1</accession>
<keyword evidence="1" id="KW-0732">Signal</keyword>
<proteinExistence type="predicted"/>
<evidence type="ECO:0000256" key="1">
    <source>
        <dbReference type="SAM" id="SignalP"/>
    </source>
</evidence>
<evidence type="ECO:0000313" key="2">
    <source>
        <dbReference type="EMBL" id="CRG91851.1"/>
    </source>
</evidence>
<organism evidence="2 3">
    <name type="scientific">Talaromyces islandicus</name>
    <name type="common">Penicillium islandicum</name>
    <dbReference type="NCBI Taxonomy" id="28573"/>
    <lineage>
        <taxon>Eukaryota</taxon>
        <taxon>Fungi</taxon>
        <taxon>Dikarya</taxon>
        <taxon>Ascomycota</taxon>
        <taxon>Pezizomycotina</taxon>
        <taxon>Eurotiomycetes</taxon>
        <taxon>Eurotiomycetidae</taxon>
        <taxon>Eurotiales</taxon>
        <taxon>Trichocomaceae</taxon>
        <taxon>Talaromyces</taxon>
        <taxon>Talaromyces sect. Islandici</taxon>
    </lineage>
</organism>